<reference evidence="11 12" key="1">
    <citation type="submission" date="2014-01" db="EMBL/GenBank/DDBJ databases">
        <title>Full genme sequencing of cellulolytic bacterium Gynuella sunshinyii YC6258T gen. nov., sp. nov.</title>
        <authorList>
            <person name="Khan H."/>
            <person name="Chung E.J."/>
            <person name="Chung Y.R."/>
        </authorList>
    </citation>
    <scope>NUCLEOTIDE SEQUENCE [LARGE SCALE GENOMIC DNA]</scope>
    <source>
        <strain evidence="11 12">YC6258</strain>
    </source>
</reference>
<feature type="site" description="Contributes to redox potential value" evidence="8">
    <location>
        <position position="34"/>
    </location>
</feature>
<dbReference type="NCBIfam" id="TIGR01068">
    <property type="entry name" value="thioredoxin"/>
    <property type="match status" value="1"/>
</dbReference>
<dbReference type="InterPro" id="IPR005746">
    <property type="entry name" value="Thioredoxin"/>
</dbReference>
<organism evidence="11 12">
    <name type="scientific">Gynuella sunshinyii YC6258</name>
    <dbReference type="NCBI Taxonomy" id="1445510"/>
    <lineage>
        <taxon>Bacteria</taxon>
        <taxon>Pseudomonadati</taxon>
        <taxon>Pseudomonadota</taxon>
        <taxon>Gammaproteobacteria</taxon>
        <taxon>Oceanospirillales</taxon>
        <taxon>Saccharospirillaceae</taxon>
        <taxon>Gynuella</taxon>
    </lineage>
</organism>
<dbReference type="Proteomes" id="UP000032266">
    <property type="component" value="Chromosome"/>
</dbReference>
<feature type="domain" description="Thioredoxin" evidence="10">
    <location>
        <begin position="1"/>
        <end position="108"/>
    </location>
</feature>
<keyword evidence="3" id="KW-0249">Electron transport</keyword>
<dbReference type="AlphaFoldDB" id="A0A0C5VS47"/>
<evidence type="ECO:0000313" key="11">
    <source>
        <dbReference type="EMBL" id="AJQ93094.1"/>
    </source>
</evidence>
<keyword evidence="4 9" id="KW-1015">Disulfide bond</keyword>
<dbReference type="PRINTS" id="PR00421">
    <property type="entry name" value="THIOREDOXIN"/>
</dbReference>
<evidence type="ECO:0000256" key="3">
    <source>
        <dbReference type="ARBA" id="ARBA00022982"/>
    </source>
</evidence>
<evidence type="ECO:0000256" key="6">
    <source>
        <dbReference type="NCBIfam" id="TIGR01068"/>
    </source>
</evidence>
<dbReference type="InterPro" id="IPR036249">
    <property type="entry name" value="Thioredoxin-like_sf"/>
</dbReference>
<feature type="active site" description="Nucleophile" evidence="8">
    <location>
        <position position="35"/>
    </location>
</feature>
<dbReference type="SUPFAM" id="SSF52833">
    <property type="entry name" value="Thioredoxin-like"/>
    <property type="match status" value="1"/>
</dbReference>
<dbReference type="Gene3D" id="3.40.30.10">
    <property type="entry name" value="Glutaredoxin"/>
    <property type="match status" value="1"/>
</dbReference>
<evidence type="ECO:0000313" key="12">
    <source>
        <dbReference type="Proteomes" id="UP000032266"/>
    </source>
</evidence>
<dbReference type="KEGG" id="gsn:YC6258_01044"/>
<comment type="similarity">
    <text evidence="1 7">Belongs to the thioredoxin family.</text>
</comment>
<keyword evidence="12" id="KW-1185">Reference proteome</keyword>
<dbReference type="PANTHER" id="PTHR45663">
    <property type="entry name" value="GEO12009P1"/>
    <property type="match status" value="1"/>
</dbReference>
<accession>A0A0C5VS47</accession>
<evidence type="ECO:0000256" key="4">
    <source>
        <dbReference type="ARBA" id="ARBA00023157"/>
    </source>
</evidence>
<evidence type="ECO:0000259" key="10">
    <source>
        <dbReference type="PROSITE" id="PS51352"/>
    </source>
</evidence>
<dbReference type="EMBL" id="CP007142">
    <property type="protein sequence ID" value="AJQ93094.1"/>
    <property type="molecule type" value="Genomic_DNA"/>
</dbReference>
<dbReference type="HOGENOM" id="CLU_090389_10_2_6"/>
<dbReference type="STRING" id="1445510.YC6258_01044"/>
<dbReference type="PROSITE" id="PS00194">
    <property type="entry name" value="THIOREDOXIN_1"/>
    <property type="match status" value="1"/>
</dbReference>
<protein>
    <recommendedName>
        <fullName evidence="6 7">Thioredoxin</fullName>
    </recommendedName>
</protein>
<evidence type="ECO:0000256" key="7">
    <source>
        <dbReference type="PIRNR" id="PIRNR000077"/>
    </source>
</evidence>
<dbReference type="OrthoDB" id="9790390at2"/>
<proteinExistence type="inferred from homology"/>
<dbReference type="FunFam" id="3.40.30.10:FF:000001">
    <property type="entry name" value="Thioredoxin"/>
    <property type="match status" value="1"/>
</dbReference>
<keyword evidence="5 9" id="KW-0676">Redox-active center</keyword>
<feature type="active site" description="Nucleophile" evidence="8">
    <location>
        <position position="32"/>
    </location>
</feature>
<keyword evidence="2" id="KW-0813">Transport</keyword>
<evidence type="ECO:0000256" key="9">
    <source>
        <dbReference type="PIRSR" id="PIRSR000077-4"/>
    </source>
</evidence>
<feature type="disulfide bond" description="Redox-active" evidence="9">
    <location>
        <begin position="32"/>
        <end position="35"/>
    </location>
</feature>
<feature type="site" description="Deprotonates C-terminal active site Cys" evidence="8">
    <location>
        <position position="26"/>
    </location>
</feature>
<dbReference type="InterPro" id="IPR017937">
    <property type="entry name" value="Thioredoxin_CS"/>
</dbReference>
<evidence type="ECO:0000256" key="2">
    <source>
        <dbReference type="ARBA" id="ARBA00022448"/>
    </source>
</evidence>
<dbReference type="InterPro" id="IPR013766">
    <property type="entry name" value="Thioredoxin_domain"/>
</dbReference>
<dbReference type="CDD" id="cd02947">
    <property type="entry name" value="TRX_family"/>
    <property type="match status" value="1"/>
</dbReference>
<evidence type="ECO:0000256" key="1">
    <source>
        <dbReference type="ARBA" id="ARBA00008987"/>
    </source>
</evidence>
<dbReference type="Pfam" id="PF00085">
    <property type="entry name" value="Thioredoxin"/>
    <property type="match status" value="1"/>
</dbReference>
<dbReference type="GO" id="GO:0045454">
    <property type="term" value="P:cell redox homeostasis"/>
    <property type="evidence" value="ECO:0007669"/>
    <property type="project" value="TreeGrafter"/>
</dbReference>
<evidence type="ECO:0000256" key="5">
    <source>
        <dbReference type="ARBA" id="ARBA00023284"/>
    </source>
</evidence>
<dbReference type="PANTHER" id="PTHR45663:SF11">
    <property type="entry name" value="GEO12009P1"/>
    <property type="match status" value="1"/>
</dbReference>
<dbReference type="RefSeq" id="WP_044615994.1">
    <property type="nucleotide sequence ID" value="NZ_CP007142.1"/>
</dbReference>
<dbReference type="PIRSF" id="PIRSF000077">
    <property type="entry name" value="Thioredoxin"/>
    <property type="match status" value="1"/>
</dbReference>
<name>A0A0C5VS47_9GAMM</name>
<gene>
    <name evidence="11" type="ORF">YC6258_01044</name>
</gene>
<dbReference type="PROSITE" id="PS51352">
    <property type="entry name" value="THIOREDOXIN_2"/>
    <property type="match status" value="1"/>
</dbReference>
<feature type="site" description="Contributes to redox potential value" evidence="8">
    <location>
        <position position="33"/>
    </location>
</feature>
<evidence type="ECO:0000256" key="8">
    <source>
        <dbReference type="PIRSR" id="PIRSR000077-1"/>
    </source>
</evidence>
<sequence length="113" mass="12322">MAKVEILETGTFPSIVEQSQGLTLVDFYADWCGPCKMVAPVLDALKEDYEGQINIVKVNADNEPEILNRFGVRGIPTLMMFRDGQPVDVTVGAQPASALRSMIDKHIAAEVSV</sequence>
<dbReference type="PATRIC" id="fig|1445510.3.peg.1020"/>
<dbReference type="GO" id="GO:0005829">
    <property type="term" value="C:cytosol"/>
    <property type="evidence" value="ECO:0007669"/>
    <property type="project" value="TreeGrafter"/>
</dbReference>
<dbReference type="GO" id="GO:0015035">
    <property type="term" value="F:protein-disulfide reductase activity"/>
    <property type="evidence" value="ECO:0007669"/>
    <property type="project" value="UniProtKB-UniRule"/>
</dbReference>